<dbReference type="InterPro" id="IPR011010">
    <property type="entry name" value="DNA_brk_join_enz"/>
</dbReference>
<dbReference type="PROSITE" id="PS51898">
    <property type="entry name" value="TYR_RECOMBINASE"/>
    <property type="match status" value="1"/>
</dbReference>
<keyword evidence="1" id="KW-0229">DNA integration</keyword>
<evidence type="ECO:0000313" key="4">
    <source>
        <dbReference type="EMBL" id="CCA85917.1"/>
    </source>
</evidence>
<dbReference type="Pfam" id="PF00589">
    <property type="entry name" value="Phage_integrase"/>
    <property type="match status" value="1"/>
</dbReference>
<dbReference type="PANTHER" id="PTHR30349:SF64">
    <property type="entry name" value="PROPHAGE INTEGRASE INTD-RELATED"/>
    <property type="match status" value="1"/>
</dbReference>
<accession>G3A639</accession>
<keyword evidence="2" id="KW-0233">DNA recombination</keyword>
<dbReference type="InterPro" id="IPR050090">
    <property type="entry name" value="Tyrosine_recombinase_XerCD"/>
</dbReference>
<dbReference type="AlphaFoldDB" id="G3A639"/>
<dbReference type="InterPro" id="IPR013762">
    <property type="entry name" value="Integrase-like_cat_sf"/>
</dbReference>
<dbReference type="PANTHER" id="PTHR30349">
    <property type="entry name" value="PHAGE INTEGRASE-RELATED"/>
    <property type="match status" value="1"/>
</dbReference>
<name>G3A639_9RALS</name>
<dbReference type="Gene3D" id="1.10.443.10">
    <property type="entry name" value="Intergrase catalytic core"/>
    <property type="match status" value="1"/>
</dbReference>
<reference evidence="4" key="1">
    <citation type="journal article" date="2011" name="PLoS ONE">
        <title>Ralstonia syzygii, the Blood Disease Bacterium and some Asian R. solanacearum strains form a single genomic species despite divergent lifestyles.</title>
        <authorList>
            <person name="Remenant B."/>
            <person name="de Cambiaire J.C."/>
            <person name="Cellier G."/>
            <person name="Jacobs J.M."/>
            <person name="Mangenot S."/>
            <person name="Barbe V."/>
            <person name="Lajus A."/>
            <person name="Vallenet D."/>
            <person name="Medigue C."/>
            <person name="Fegan M."/>
            <person name="Allen C."/>
            <person name="Prior P."/>
        </authorList>
    </citation>
    <scope>NUCLEOTIDE SEQUENCE</scope>
    <source>
        <strain evidence="4">R24</strain>
    </source>
</reference>
<dbReference type="GO" id="GO:0006310">
    <property type="term" value="P:DNA recombination"/>
    <property type="evidence" value="ECO:0007669"/>
    <property type="project" value="UniProtKB-KW"/>
</dbReference>
<sequence length="197" mass="21992">MREGKAKVLSDAEFKRAINTAKKYAHAKRNVALLYCSFGLGLRAKEMAALKIKHVLGPDGSLLEEINLDGSMTKGRKQRHVFLTNQRVADAIRDYLDERQEQDGILFNYDAPLFRSQKGDAFSPNTLQQLFHRLYAQARLQGASSHSGRRTFATTLIEKGVDIKAVSTLMGHASIAMTAQYVDDNPVRLKQISADIL</sequence>
<gene>
    <name evidence="4" type="ORF">RALSY_40114</name>
</gene>
<evidence type="ECO:0000256" key="2">
    <source>
        <dbReference type="ARBA" id="ARBA00023172"/>
    </source>
</evidence>
<organism evidence="4">
    <name type="scientific">Ralstonia syzygii R24</name>
    <dbReference type="NCBI Taxonomy" id="907261"/>
    <lineage>
        <taxon>Bacteria</taxon>
        <taxon>Pseudomonadati</taxon>
        <taxon>Pseudomonadota</taxon>
        <taxon>Betaproteobacteria</taxon>
        <taxon>Burkholderiales</taxon>
        <taxon>Burkholderiaceae</taxon>
        <taxon>Ralstonia</taxon>
        <taxon>Ralstonia solanacearum species complex</taxon>
    </lineage>
</organism>
<dbReference type="GO" id="GO:0003677">
    <property type="term" value="F:DNA binding"/>
    <property type="evidence" value="ECO:0007669"/>
    <property type="project" value="InterPro"/>
</dbReference>
<evidence type="ECO:0000256" key="1">
    <source>
        <dbReference type="ARBA" id="ARBA00022908"/>
    </source>
</evidence>
<proteinExistence type="predicted"/>
<dbReference type="RefSeq" id="WP_197332812.1">
    <property type="nucleotide sequence ID" value="NZ_CP115944.1"/>
</dbReference>
<feature type="domain" description="Tyr recombinase" evidence="3">
    <location>
        <begin position="4"/>
        <end position="194"/>
    </location>
</feature>
<dbReference type="InterPro" id="IPR002104">
    <property type="entry name" value="Integrase_catalytic"/>
</dbReference>
<dbReference type="CDD" id="cd00397">
    <property type="entry name" value="DNA_BRE_C"/>
    <property type="match status" value="1"/>
</dbReference>
<evidence type="ECO:0000259" key="3">
    <source>
        <dbReference type="PROSITE" id="PS51898"/>
    </source>
</evidence>
<dbReference type="GO" id="GO:0015074">
    <property type="term" value="P:DNA integration"/>
    <property type="evidence" value="ECO:0007669"/>
    <property type="project" value="UniProtKB-KW"/>
</dbReference>
<reference evidence="4" key="2">
    <citation type="submission" date="2011-04" db="EMBL/GenBank/DDBJ databases">
        <authorList>
            <person name="Genoscope - CEA"/>
        </authorList>
    </citation>
    <scope>NUCLEOTIDE SEQUENCE</scope>
    <source>
        <strain evidence="4">R24</strain>
    </source>
</reference>
<dbReference type="EMBL" id="FR854089">
    <property type="protein sequence ID" value="CCA85917.1"/>
    <property type="molecule type" value="Genomic_DNA"/>
</dbReference>
<protein>
    <recommendedName>
        <fullName evidence="3">Tyr recombinase domain-containing protein</fullName>
    </recommendedName>
</protein>
<dbReference type="SUPFAM" id="SSF56349">
    <property type="entry name" value="DNA breaking-rejoining enzymes"/>
    <property type="match status" value="1"/>
</dbReference>